<dbReference type="PANTHER" id="PTHR31594:SF14">
    <property type="entry name" value="FIBRONECTIN TYPE-III DOMAIN-CONTAINING PROTEIN"/>
    <property type="match status" value="1"/>
</dbReference>
<organism evidence="1 2">
    <name type="scientific">Oedothorax gibbosus</name>
    <dbReference type="NCBI Taxonomy" id="931172"/>
    <lineage>
        <taxon>Eukaryota</taxon>
        <taxon>Metazoa</taxon>
        <taxon>Ecdysozoa</taxon>
        <taxon>Arthropoda</taxon>
        <taxon>Chelicerata</taxon>
        <taxon>Arachnida</taxon>
        <taxon>Araneae</taxon>
        <taxon>Araneomorphae</taxon>
        <taxon>Entelegynae</taxon>
        <taxon>Araneoidea</taxon>
        <taxon>Linyphiidae</taxon>
        <taxon>Erigoninae</taxon>
        <taxon>Oedothorax</taxon>
    </lineage>
</organism>
<sequence>MPYMIPLFLGMTFDARTSKPGVDIYESKYVDNPRVTDHYLTKSTYRITSEMSEVLKALDIEGDLAFKIKSGMVNVEGKGSYIKNTKDYKNTVEILTHLQYTARTLSLNDDAKPKTGWAQLYSTGVLGTHYVTEVTYGAEMIASARFVLFNDTDKSFVQGEVNAAFGTNGTAVDLTAEGKLEQLQEKVGDKANFEISYYGTVPLRSIPNSIDGLRTLIGSFKDQVEESDMKAGIPMTVRLSSLNDIASDEDKDRFAYTKNDNLQNSMTDFEQHMDDMKQARSDLTEWTDSLPDVLDREVEKEIGFLHKNISRTLEVYYQVVWDLDLTSGPEQFKPAFDAYDYDGSGAYNRFIKLVRKLKARTEPKINRDTITSDTYIQFGNNKCTNNKTVTLYEGFVVSGGEEGTGGAAVFDCLPRSAKKGYLLTEGTRRSKLAGFRYTKLDKESNPFKGPNAKKIGEKGVSCAKCYSPDSDKVAMFPATDKCPASSEVMYKGYLMSTRKGKGFRTKYVCVDEEPSEAYTMDHDRLEAYIMAFTTVHTMGSLPKEVYPEGALIRCVLCSMKSS</sequence>
<name>A0AAV6VBZ3_9ARAC</name>
<proteinExistence type="predicted"/>
<dbReference type="InterPro" id="IPR052090">
    <property type="entry name" value="Cytolytic_pore-forming_toxin"/>
</dbReference>
<dbReference type="EMBL" id="JAFNEN010000107">
    <property type="protein sequence ID" value="KAG8194174.1"/>
    <property type="molecule type" value="Genomic_DNA"/>
</dbReference>
<protein>
    <submittedName>
        <fullName evidence="1">Uncharacterized protein</fullName>
    </submittedName>
</protein>
<dbReference type="Proteomes" id="UP000827092">
    <property type="component" value="Unassembled WGS sequence"/>
</dbReference>
<accession>A0AAV6VBZ3</accession>
<reference evidence="1 2" key="1">
    <citation type="journal article" date="2022" name="Nat. Ecol. Evol.">
        <title>A masculinizing supergene underlies an exaggerated male reproductive morph in a spider.</title>
        <authorList>
            <person name="Hendrickx F."/>
            <person name="De Corte Z."/>
            <person name="Sonet G."/>
            <person name="Van Belleghem S.M."/>
            <person name="Kostlbacher S."/>
            <person name="Vangestel C."/>
        </authorList>
    </citation>
    <scope>NUCLEOTIDE SEQUENCE [LARGE SCALE GENOMIC DNA]</scope>
    <source>
        <strain evidence="1">W744_W776</strain>
    </source>
</reference>
<dbReference type="AlphaFoldDB" id="A0AAV6VBZ3"/>
<dbReference type="PANTHER" id="PTHR31594">
    <property type="entry name" value="AIG1-TYPE G DOMAIN-CONTAINING PROTEIN"/>
    <property type="match status" value="1"/>
</dbReference>
<comment type="caution">
    <text evidence="1">The sequence shown here is derived from an EMBL/GenBank/DDBJ whole genome shotgun (WGS) entry which is preliminary data.</text>
</comment>
<gene>
    <name evidence="1" type="ORF">JTE90_002379</name>
</gene>
<evidence type="ECO:0000313" key="2">
    <source>
        <dbReference type="Proteomes" id="UP000827092"/>
    </source>
</evidence>
<evidence type="ECO:0000313" key="1">
    <source>
        <dbReference type="EMBL" id="KAG8194174.1"/>
    </source>
</evidence>
<keyword evidence="2" id="KW-1185">Reference proteome</keyword>